<dbReference type="EMBL" id="JAAKZV010000179">
    <property type="protein sequence ID" value="NGN68059.1"/>
    <property type="molecule type" value="Genomic_DNA"/>
</dbReference>
<keyword evidence="7" id="KW-1185">Reference proteome</keyword>
<sequence>MLHADPDRPPIAPTRTRSRVTSSPAAKRTASSPPGPLHAVQLVGGGSHGSGVHVRSLAAGLVARGVRVTVVATPRAARLYGFADAGAQVARIPTGRGAQARTLAVVRAACAGADLVHAHGSRAALLARLVLGRDVRRTPLVVTWHTRPYAEGAKARVQPLLQRRVARSARVLLGASTDLVDEARRHGARDARLGPVAAPAPRLPQQLDDRARQKARAELGAVGRPLLLTAGRLEPGQGHEPLLDAARIWRSLDPPPLLAIAGEGSQRAVLQQRIDAEKLPVRLLGCREDLGDLLGVADVAVLPSRWEARSLLAQEALYAGAPLVATAVGGVPEQVGEAAELVPYGDAQALATAVARLLREPQRCAELAAAGRARTEHWPTEDDTVAQVLSVYDEIVDAEPRRTRSF</sequence>
<accession>A0A6G4U744</accession>
<proteinExistence type="predicted"/>
<comment type="caution">
    <text evidence="6">The sequence shown here is derived from an EMBL/GenBank/DDBJ whole genome shotgun (WGS) entry which is preliminary data.</text>
</comment>
<dbReference type="Gene3D" id="3.40.50.2000">
    <property type="entry name" value="Glycogen Phosphorylase B"/>
    <property type="match status" value="2"/>
</dbReference>
<dbReference type="InterPro" id="IPR050194">
    <property type="entry name" value="Glycosyltransferase_grp1"/>
</dbReference>
<feature type="region of interest" description="Disordered" evidence="3">
    <location>
        <begin position="1"/>
        <end position="44"/>
    </location>
</feature>
<dbReference type="GO" id="GO:0016758">
    <property type="term" value="F:hexosyltransferase activity"/>
    <property type="evidence" value="ECO:0007669"/>
    <property type="project" value="TreeGrafter"/>
</dbReference>
<dbReference type="Pfam" id="PF00534">
    <property type="entry name" value="Glycos_transf_1"/>
    <property type="match status" value="1"/>
</dbReference>
<feature type="compositionally biased region" description="Polar residues" evidence="3">
    <location>
        <begin position="19"/>
        <end position="32"/>
    </location>
</feature>
<name>A0A6G4U744_9ACTN</name>
<evidence type="ECO:0000259" key="5">
    <source>
        <dbReference type="Pfam" id="PF13579"/>
    </source>
</evidence>
<dbReference type="AlphaFoldDB" id="A0A6G4U744"/>
<evidence type="ECO:0000259" key="4">
    <source>
        <dbReference type="Pfam" id="PF00534"/>
    </source>
</evidence>
<dbReference type="Pfam" id="PF13579">
    <property type="entry name" value="Glyco_trans_4_4"/>
    <property type="match status" value="1"/>
</dbReference>
<dbReference type="InterPro" id="IPR028098">
    <property type="entry name" value="Glyco_trans_4-like_N"/>
</dbReference>
<evidence type="ECO:0000256" key="3">
    <source>
        <dbReference type="SAM" id="MobiDB-lite"/>
    </source>
</evidence>
<evidence type="ECO:0000313" key="6">
    <source>
        <dbReference type="EMBL" id="NGN68059.1"/>
    </source>
</evidence>
<feature type="domain" description="Glycosyl transferase family 1" evidence="4">
    <location>
        <begin position="213"/>
        <end position="373"/>
    </location>
</feature>
<dbReference type="PANTHER" id="PTHR45947:SF3">
    <property type="entry name" value="SULFOQUINOVOSYL TRANSFERASE SQD2"/>
    <property type="match status" value="1"/>
</dbReference>
<protein>
    <submittedName>
        <fullName evidence="6">Glycosyltransferase family 4 protein</fullName>
    </submittedName>
</protein>
<dbReference type="SUPFAM" id="SSF53756">
    <property type="entry name" value="UDP-Glycosyltransferase/glycogen phosphorylase"/>
    <property type="match status" value="1"/>
</dbReference>
<keyword evidence="1" id="KW-0328">Glycosyltransferase</keyword>
<gene>
    <name evidence="6" type="ORF">G5C51_29685</name>
</gene>
<evidence type="ECO:0000256" key="1">
    <source>
        <dbReference type="ARBA" id="ARBA00022676"/>
    </source>
</evidence>
<dbReference type="PANTHER" id="PTHR45947">
    <property type="entry name" value="SULFOQUINOVOSYL TRANSFERASE SQD2"/>
    <property type="match status" value="1"/>
</dbReference>
<feature type="domain" description="Glycosyltransferase subfamily 4-like N-terminal" evidence="5">
    <location>
        <begin position="49"/>
        <end position="193"/>
    </location>
</feature>
<dbReference type="GO" id="GO:1901137">
    <property type="term" value="P:carbohydrate derivative biosynthetic process"/>
    <property type="evidence" value="ECO:0007669"/>
    <property type="project" value="UniProtKB-ARBA"/>
</dbReference>
<keyword evidence="2 6" id="KW-0808">Transferase</keyword>
<dbReference type="CDD" id="cd03801">
    <property type="entry name" value="GT4_PimA-like"/>
    <property type="match status" value="1"/>
</dbReference>
<reference evidence="6 7" key="1">
    <citation type="submission" date="2020-02" db="EMBL/GenBank/DDBJ databases">
        <title>Whole-genome analyses of novel actinobacteria.</title>
        <authorList>
            <person name="Sahin N."/>
        </authorList>
    </citation>
    <scope>NUCLEOTIDE SEQUENCE [LARGE SCALE GENOMIC DNA]</scope>
    <source>
        <strain evidence="6 7">A7024</strain>
    </source>
</reference>
<dbReference type="Proteomes" id="UP000481583">
    <property type="component" value="Unassembled WGS sequence"/>
</dbReference>
<evidence type="ECO:0000256" key="2">
    <source>
        <dbReference type="ARBA" id="ARBA00022679"/>
    </source>
</evidence>
<dbReference type="InterPro" id="IPR001296">
    <property type="entry name" value="Glyco_trans_1"/>
</dbReference>
<evidence type="ECO:0000313" key="7">
    <source>
        <dbReference type="Proteomes" id="UP000481583"/>
    </source>
</evidence>
<organism evidence="6 7">
    <name type="scientific">Streptomyces coryli</name>
    <dbReference type="NCBI Taxonomy" id="1128680"/>
    <lineage>
        <taxon>Bacteria</taxon>
        <taxon>Bacillati</taxon>
        <taxon>Actinomycetota</taxon>
        <taxon>Actinomycetes</taxon>
        <taxon>Kitasatosporales</taxon>
        <taxon>Streptomycetaceae</taxon>
        <taxon>Streptomyces</taxon>
    </lineage>
</organism>